<dbReference type="HOGENOM" id="CLU_1388582_0_0_5"/>
<gene>
    <name evidence="2" type="ordered locus">Hden_0752</name>
</gene>
<accession>D8JTK8</accession>
<name>D8JTK8_HYPDA</name>
<dbReference type="EMBL" id="CP002083">
    <property type="protein sequence ID" value="ADJ22570.1"/>
    <property type="molecule type" value="Genomic_DNA"/>
</dbReference>
<feature type="transmembrane region" description="Helical" evidence="1">
    <location>
        <begin position="6"/>
        <end position="24"/>
    </location>
</feature>
<dbReference type="Pfam" id="PF07509">
    <property type="entry name" value="DUF1523"/>
    <property type="match status" value="1"/>
</dbReference>
<feature type="transmembrane region" description="Helical" evidence="1">
    <location>
        <begin position="29"/>
        <end position="46"/>
    </location>
</feature>
<reference evidence="3" key="1">
    <citation type="journal article" date="2011" name="J. Bacteriol.">
        <title>Genome sequences of eight morphologically diverse alphaproteobacteria.</title>
        <authorList>
            <consortium name="US DOE Joint Genome Institute"/>
            <person name="Brown P.J."/>
            <person name="Kysela D.T."/>
            <person name="Buechlein A."/>
            <person name="Hemmerich C."/>
            <person name="Brun Y.V."/>
        </authorList>
    </citation>
    <scope>NUCLEOTIDE SEQUENCE [LARGE SCALE GENOMIC DNA]</scope>
    <source>
        <strain evidence="3">ATCC 51888 / DSM 1869 / NCIB 11706 / TK 0415</strain>
    </source>
</reference>
<keyword evidence="1" id="KW-1133">Transmembrane helix</keyword>
<protein>
    <recommendedName>
        <fullName evidence="4">DUF1523 domain-containing protein</fullName>
    </recommendedName>
</protein>
<keyword evidence="1" id="KW-0472">Membrane</keyword>
<evidence type="ECO:0000256" key="1">
    <source>
        <dbReference type="SAM" id="Phobius"/>
    </source>
</evidence>
<evidence type="ECO:0000313" key="2">
    <source>
        <dbReference type="EMBL" id="ADJ22570.1"/>
    </source>
</evidence>
<dbReference type="Proteomes" id="UP000002033">
    <property type="component" value="Chromosome"/>
</dbReference>
<evidence type="ECO:0000313" key="3">
    <source>
        <dbReference type="Proteomes" id="UP000002033"/>
    </source>
</evidence>
<dbReference type="AlphaFoldDB" id="D8JTK8"/>
<organism evidence="2 3">
    <name type="scientific">Hyphomicrobium denitrificans (strain ATCC 51888 / DSM 1869 / NCIMB 11706 / TK 0415)</name>
    <dbReference type="NCBI Taxonomy" id="582899"/>
    <lineage>
        <taxon>Bacteria</taxon>
        <taxon>Pseudomonadati</taxon>
        <taxon>Pseudomonadota</taxon>
        <taxon>Alphaproteobacteria</taxon>
        <taxon>Hyphomicrobiales</taxon>
        <taxon>Hyphomicrobiaceae</taxon>
        <taxon>Hyphomicrobium</taxon>
    </lineage>
</organism>
<evidence type="ECO:0008006" key="4">
    <source>
        <dbReference type="Google" id="ProtNLM"/>
    </source>
</evidence>
<feature type="transmembrane region" description="Helical" evidence="1">
    <location>
        <begin position="152"/>
        <end position="172"/>
    </location>
</feature>
<proteinExistence type="predicted"/>
<dbReference type="KEGG" id="hdn:Hden_0752"/>
<sequence>MLQAWMSYGFIVLLAIGVLAYILWRRRGVLLALAAIVVGLPLWFVWEYARPTWTTGVVTGTEVRRSEADAQGNTSDIRYVYIRNQSDRGLELVNEDSWWWLKRNSERVFNDAKTAELRKSEVTVMWNRWRSTLFSFYPNVIAIGSAGYWPFWSFRVVVFYGLSVLLWLGYFVGFMRLGRWGASSAASSPVQGSDPA</sequence>
<dbReference type="STRING" id="582899.Hden_0752"/>
<keyword evidence="3" id="KW-1185">Reference proteome</keyword>
<dbReference type="InterPro" id="IPR011088">
    <property type="entry name" value="Phage_phiNM3_A0EWY4"/>
</dbReference>
<dbReference type="RefSeq" id="WP_013214785.1">
    <property type="nucleotide sequence ID" value="NC_014313.1"/>
</dbReference>
<dbReference type="OrthoDB" id="5354324at2"/>
<keyword evidence="1" id="KW-0812">Transmembrane</keyword>